<dbReference type="InterPro" id="IPR051685">
    <property type="entry name" value="Ycf3/AcsC/BcsC/TPR_MFPF"/>
</dbReference>
<protein>
    <recommendedName>
        <fullName evidence="6">Tetratricopeptide repeat protein</fullName>
    </recommendedName>
</protein>
<evidence type="ECO:0000313" key="4">
    <source>
        <dbReference type="EMBL" id="CAD8213488.1"/>
    </source>
</evidence>
<evidence type="ECO:0000313" key="5">
    <source>
        <dbReference type="Proteomes" id="UP000683925"/>
    </source>
</evidence>
<gene>
    <name evidence="4" type="ORF">POCTA_138.1.T1620026</name>
</gene>
<accession>A0A8S1YJ25</accession>
<dbReference type="Proteomes" id="UP000683925">
    <property type="component" value="Unassembled WGS sequence"/>
</dbReference>
<dbReference type="OMA" id="WNYFFQS"/>
<evidence type="ECO:0000256" key="2">
    <source>
        <dbReference type="ARBA" id="ARBA00022803"/>
    </source>
</evidence>
<keyword evidence="1" id="KW-0677">Repeat</keyword>
<evidence type="ECO:0000256" key="3">
    <source>
        <dbReference type="PROSITE-ProRule" id="PRU00339"/>
    </source>
</evidence>
<dbReference type="OrthoDB" id="306001at2759"/>
<organism evidence="4 5">
    <name type="scientific">Paramecium octaurelia</name>
    <dbReference type="NCBI Taxonomy" id="43137"/>
    <lineage>
        <taxon>Eukaryota</taxon>
        <taxon>Sar</taxon>
        <taxon>Alveolata</taxon>
        <taxon>Ciliophora</taxon>
        <taxon>Intramacronucleata</taxon>
        <taxon>Oligohymenophorea</taxon>
        <taxon>Peniculida</taxon>
        <taxon>Parameciidae</taxon>
        <taxon>Paramecium</taxon>
    </lineage>
</organism>
<dbReference type="PANTHER" id="PTHR44943">
    <property type="entry name" value="CELLULOSE SYNTHASE OPERON PROTEIN C"/>
    <property type="match status" value="1"/>
</dbReference>
<dbReference type="SMART" id="SM00028">
    <property type="entry name" value="TPR"/>
    <property type="match status" value="4"/>
</dbReference>
<dbReference type="EMBL" id="CAJJDP010000164">
    <property type="protein sequence ID" value="CAD8213488.1"/>
    <property type="molecule type" value="Genomic_DNA"/>
</dbReference>
<reference evidence="4" key="1">
    <citation type="submission" date="2021-01" db="EMBL/GenBank/DDBJ databases">
        <authorList>
            <consortium name="Genoscope - CEA"/>
            <person name="William W."/>
        </authorList>
    </citation>
    <scope>NUCLEOTIDE SEQUENCE</scope>
</reference>
<name>A0A8S1YJ25_PAROT</name>
<dbReference type="PROSITE" id="PS50005">
    <property type="entry name" value="TPR"/>
    <property type="match status" value="1"/>
</dbReference>
<evidence type="ECO:0008006" key="6">
    <source>
        <dbReference type="Google" id="ProtNLM"/>
    </source>
</evidence>
<sequence>MDSCEKVHHQNSKIIGNCQQCKQTYLSCKLCFAEVHYKHIDDFLLNDNILLIVELVLEKMGKANQYLESKNLQTNEQFNSFIQAKYNQLQKIKSHLVNQNLQNLLNFEFLTTINQECILYDILAYLKLLSELLTEQQIIDIKSVFINQFQDVQQGHQIILMLDKSCLLYSIQKYDKALQLSSTILKLTQKIYFLNNKILEFNRELKLKSNSYKWSLECLFGRNLYIIKEYKKSLDFFQKLRNNKTDIQILKESSLYISLNLMQLNENEGALNYLSKYSKLDSTNLLINLLEGFALERFGKLEFALEKYKLIAQKTNKSFYNLLYGKILLSCKKFHQAQEIFDKIIGHENLNEIAQIYKCMTLLNQNELELAMKQSEMLIDTNQNSVYGYLLKGITLQMQDKTEQVNAMSNYINQQFPDNGWNYFFQSYVLTLEFKFEQASILLEKIQGEKHKLRFFKALFLLKLNQIQEAFEIIQQLNKEDQYNALLKEAFLIIKENGQAKIGMLQFKRLFEINSKDYMAMHYQGYCYYLELQYIQAIECFDEAIRLKPDLAESYFYKGESLFRVLEFSKALDCYIIASKCDQFNNEQVNFQKGNLYLFLSQFEQAISSYEDVKSIDLASIMKAVIDWYKKKFQEASVEAERKKDKYQNLYFMLGILYTELANRQFAQYHLDKFNNINQIGASNFQKGNYQNGKVFIKYMERNSQSFEKLSDREYKIMKYAAWFLDEHAKDISLCKAQWKFPKFFFEAIIIEQNRNVNEELLKQFAKYPVI</sequence>
<dbReference type="AlphaFoldDB" id="A0A8S1YJ25"/>
<keyword evidence="2 3" id="KW-0802">TPR repeat</keyword>
<dbReference type="PANTHER" id="PTHR44943:SF4">
    <property type="entry name" value="TPR REPEAT-CONTAINING PROTEIN MJ0798"/>
    <property type="match status" value="1"/>
</dbReference>
<feature type="repeat" description="TPR" evidence="3">
    <location>
        <begin position="518"/>
        <end position="551"/>
    </location>
</feature>
<evidence type="ECO:0000256" key="1">
    <source>
        <dbReference type="ARBA" id="ARBA00022737"/>
    </source>
</evidence>
<dbReference type="Pfam" id="PF13181">
    <property type="entry name" value="TPR_8"/>
    <property type="match status" value="1"/>
</dbReference>
<proteinExistence type="predicted"/>
<dbReference type="InterPro" id="IPR019734">
    <property type="entry name" value="TPR_rpt"/>
</dbReference>
<keyword evidence="5" id="KW-1185">Reference proteome</keyword>
<comment type="caution">
    <text evidence="4">The sequence shown here is derived from an EMBL/GenBank/DDBJ whole genome shotgun (WGS) entry which is preliminary data.</text>
</comment>